<name>A0A565BQD1_9BRAS</name>
<comment type="caution">
    <text evidence="2">The sequence shown here is derived from an EMBL/GenBank/DDBJ whole genome shotgun (WGS) entry which is preliminary data.</text>
</comment>
<dbReference type="OrthoDB" id="1921166at2759"/>
<dbReference type="Proteomes" id="UP000489600">
    <property type="component" value="Unassembled WGS sequence"/>
</dbReference>
<organism evidence="2 3">
    <name type="scientific">Arabis nemorensis</name>
    <dbReference type="NCBI Taxonomy" id="586526"/>
    <lineage>
        <taxon>Eukaryota</taxon>
        <taxon>Viridiplantae</taxon>
        <taxon>Streptophyta</taxon>
        <taxon>Embryophyta</taxon>
        <taxon>Tracheophyta</taxon>
        <taxon>Spermatophyta</taxon>
        <taxon>Magnoliopsida</taxon>
        <taxon>eudicotyledons</taxon>
        <taxon>Gunneridae</taxon>
        <taxon>Pentapetalae</taxon>
        <taxon>rosids</taxon>
        <taxon>malvids</taxon>
        <taxon>Brassicales</taxon>
        <taxon>Brassicaceae</taxon>
        <taxon>Arabideae</taxon>
        <taxon>Arabis</taxon>
    </lineage>
</organism>
<dbReference type="InterPro" id="IPR013083">
    <property type="entry name" value="Znf_RING/FYVE/PHD"/>
</dbReference>
<proteinExistence type="predicted"/>
<dbReference type="InterPro" id="IPR012866">
    <property type="entry name" value="DUF1644"/>
</dbReference>
<evidence type="ECO:0000313" key="3">
    <source>
        <dbReference type="Proteomes" id="UP000489600"/>
    </source>
</evidence>
<sequence length="219" mass="24811">MSMSRNRARVSPYPLRSSRSNNQISPDQSPIQTGGVREWEDVRCVICMEPPHNAVLLHCSSSSNGCRAYMCDTSVQHSNCFKRYRKNNKNCLNPKSLNCPLCRGEVYETINVKSARRFMNAKKRYCTKQNCDFSGTYSELKNHLKVEHRVANQPNVVEVMNEAGILQGTEVVHHQPPPIRLVIQVGDDGIVQNIFGLNELRTHLDQLVHSTMLQLSCLG</sequence>
<evidence type="ECO:0000313" key="2">
    <source>
        <dbReference type="EMBL" id="VVB03570.1"/>
    </source>
</evidence>
<accession>A0A565BQD1</accession>
<feature type="region of interest" description="Disordered" evidence="1">
    <location>
        <begin position="1"/>
        <end position="33"/>
    </location>
</feature>
<evidence type="ECO:0000256" key="1">
    <source>
        <dbReference type="SAM" id="MobiDB-lite"/>
    </source>
</evidence>
<dbReference type="Pfam" id="PF07800">
    <property type="entry name" value="DUF1644"/>
    <property type="match status" value="2"/>
</dbReference>
<dbReference type="Gene3D" id="3.30.40.10">
    <property type="entry name" value="Zinc/RING finger domain, C3HC4 (zinc finger)"/>
    <property type="match status" value="1"/>
</dbReference>
<dbReference type="PANTHER" id="PTHR31197:SF43">
    <property type="entry name" value="C2H2-TYPE DOMAIN-CONTAINING PROTEIN"/>
    <property type="match status" value="1"/>
</dbReference>
<reference evidence="2" key="1">
    <citation type="submission" date="2019-07" db="EMBL/GenBank/DDBJ databases">
        <authorList>
            <person name="Dittberner H."/>
        </authorList>
    </citation>
    <scope>NUCLEOTIDE SEQUENCE [LARGE SCALE GENOMIC DNA]</scope>
</reference>
<dbReference type="EMBL" id="CABITT030000004">
    <property type="protein sequence ID" value="VVB03570.1"/>
    <property type="molecule type" value="Genomic_DNA"/>
</dbReference>
<gene>
    <name evidence="2" type="ORF">ANE_LOCUS14014</name>
</gene>
<keyword evidence="3" id="KW-1185">Reference proteome</keyword>
<dbReference type="AlphaFoldDB" id="A0A565BQD1"/>
<dbReference type="PANTHER" id="PTHR31197">
    <property type="entry name" value="OS01G0612600 PROTEIN"/>
    <property type="match status" value="1"/>
</dbReference>
<feature type="compositionally biased region" description="Polar residues" evidence="1">
    <location>
        <begin position="17"/>
        <end position="32"/>
    </location>
</feature>
<protein>
    <submittedName>
        <fullName evidence="2">Uncharacterized protein</fullName>
    </submittedName>
</protein>